<dbReference type="RefSeq" id="WP_350226496.1">
    <property type="nucleotide sequence ID" value="NZ_AP027728.1"/>
</dbReference>
<dbReference type="PROSITE" id="PS51707">
    <property type="entry name" value="CYTH"/>
    <property type="match status" value="1"/>
</dbReference>
<keyword evidence="3" id="KW-1185">Reference proteome</keyword>
<name>A0ABN6WZH7_9MICO</name>
<dbReference type="Pfam" id="PF01928">
    <property type="entry name" value="CYTH"/>
    <property type="match status" value="1"/>
</dbReference>
<proteinExistence type="predicted"/>
<evidence type="ECO:0000313" key="3">
    <source>
        <dbReference type="Proteomes" id="UP001321543"/>
    </source>
</evidence>
<dbReference type="Gene3D" id="2.40.320.10">
    <property type="entry name" value="Hypothetical Protein Pfu-838710-001"/>
    <property type="match status" value="1"/>
</dbReference>
<gene>
    <name evidence="2" type="ORF">GCM10025863_04870</name>
</gene>
<dbReference type="CDD" id="cd07374">
    <property type="entry name" value="CYTH-like_Pase"/>
    <property type="match status" value="1"/>
</dbReference>
<dbReference type="InterPro" id="IPR023577">
    <property type="entry name" value="CYTH_domain"/>
</dbReference>
<dbReference type="Proteomes" id="UP001321543">
    <property type="component" value="Chromosome"/>
</dbReference>
<organism evidence="2 3">
    <name type="scientific">Microbacterium suwonense</name>
    <dbReference type="NCBI Taxonomy" id="683047"/>
    <lineage>
        <taxon>Bacteria</taxon>
        <taxon>Bacillati</taxon>
        <taxon>Actinomycetota</taxon>
        <taxon>Actinomycetes</taxon>
        <taxon>Micrococcales</taxon>
        <taxon>Microbacteriaceae</taxon>
        <taxon>Microbacterium</taxon>
    </lineage>
</organism>
<dbReference type="SUPFAM" id="SSF55154">
    <property type="entry name" value="CYTH-like phosphatases"/>
    <property type="match status" value="1"/>
</dbReference>
<dbReference type="EMBL" id="AP027728">
    <property type="protein sequence ID" value="BDZ37873.1"/>
    <property type="molecule type" value="Genomic_DNA"/>
</dbReference>
<dbReference type="SMART" id="SM01118">
    <property type="entry name" value="CYTH"/>
    <property type="match status" value="1"/>
</dbReference>
<evidence type="ECO:0000313" key="2">
    <source>
        <dbReference type="EMBL" id="BDZ37873.1"/>
    </source>
</evidence>
<sequence>MASDPAADAAGDPQRTFEIERKYDADADTALPDWSRIPGVTAVSAGEPRELDARYFDTADRTLAGHGIALRRRTGGPDAGWHIKGPRQGDGRLELGWPLDEDGRMPDAVAQTLAQWTSEELHPIARIENSRVAYRLRGADGVIAEFVDDHVRATDLRTGIRREWREWEMELGAGAPAGEAGREAFFAAVEQAVLAAGVVRRHPDPSSPAPSAADTAASPHAHLTCTSTCTPTCTSVETPPERRNPLCLARFLRGLGEERGSRRLCVRG</sequence>
<reference evidence="3" key="1">
    <citation type="journal article" date="2019" name="Int. J. Syst. Evol. Microbiol.">
        <title>The Global Catalogue of Microorganisms (GCM) 10K type strain sequencing project: providing services to taxonomists for standard genome sequencing and annotation.</title>
        <authorList>
            <consortium name="The Broad Institute Genomics Platform"/>
            <consortium name="The Broad Institute Genome Sequencing Center for Infectious Disease"/>
            <person name="Wu L."/>
            <person name="Ma J."/>
        </authorList>
    </citation>
    <scope>NUCLEOTIDE SEQUENCE [LARGE SCALE GENOMIC DNA]</scope>
    <source>
        <strain evidence="3">NBRC 106310</strain>
    </source>
</reference>
<dbReference type="InterPro" id="IPR033469">
    <property type="entry name" value="CYTH-like_dom_sf"/>
</dbReference>
<evidence type="ECO:0000259" key="1">
    <source>
        <dbReference type="PROSITE" id="PS51707"/>
    </source>
</evidence>
<accession>A0ABN6WZH7</accession>
<feature type="domain" description="CYTH" evidence="1">
    <location>
        <begin position="16"/>
        <end position="214"/>
    </location>
</feature>
<protein>
    <recommendedName>
        <fullName evidence="1">CYTH domain-containing protein</fullName>
    </recommendedName>
</protein>